<proteinExistence type="predicted"/>
<organism evidence="1 2">
    <name type="scientific">Thiorhodovibrio winogradskyi</name>
    <dbReference type="NCBI Taxonomy" id="77007"/>
    <lineage>
        <taxon>Bacteria</taxon>
        <taxon>Pseudomonadati</taxon>
        <taxon>Pseudomonadota</taxon>
        <taxon>Gammaproteobacteria</taxon>
        <taxon>Chromatiales</taxon>
        <taxon>Chromatiaceae</taxon>
        <taxon>Thiorhodovibrio</taxon>
    </lineage>
</organism>
<protein>
    <submittedName>
        <fullName evidence="1">Uncharacterized protein</fullName>
    </submittedName>
</protein>
<dbReference type="RefSeq" id="WP_328987715.1">
    <property type="nucleotide sequence ID" value="NZ_CP121472.1"/>
</dbReference>
<evidence type="ECO:0000313" key="1">
    <source>
        <dbReference type="EMBL" id="WPL17194.1"/>
    </source>
</evidence>
<accession>A0ABZ0S9K5</accession>
<dbReference type="Proteomes" id="UP001432180">
    <property type="component" value="Chromosome"/>
</dbReference>
<reference evidence="1 2" key="1">
    <citation type="journal article" date="2023" name="Microorganisms">
        <title>Thiorhodovibrio frisius and Trv. litoralis spp. nov., Two Novel Members from a Clade of Fastidious Purple Sulfur Bacteria That Exhibit Unique Red-Shifted Light-Harvesting Capabilities.</title>
        <authorList>
            <person name="Methner A."/>
            <person name="Kuzyk S.B."/>
            <person name="Petersen J."/>
            <person name="Bauer S."/>
            <person name="Brinkmann H."/>
            <person name="Sichau K."/>
            <person name="Wanner G."/>
            <person name="Wolf J."/>
            <person name="Neumann-Schaal M."/>
            <person name="Henke P."/>
            <person name="Tank M."/>
            <person name="Sproer C."/>
            <person name="Bunk B."/>
            <person name="Overmann J."/>
        </authorList>
    </citation>
    <scope>NUCLEOTIDE SEQUENCE [LARGE SCALE GENOMIC DNA]</scope>
    <source>
        <strain evidence="1 2">DSM 6702</strain>
    </source>
</reference>
<gene>
    <name evidence="1" type="ORF">Thiowin_02190</name>
</gene>
<evidence type="ECO:0000313" key="2">
    <source>
        <dbReference type="Proteomes" id="UP001432180"/>
    </source>
</evidence>
<sequence length="75" mass="8599">MSMEIDNELSDELEDEYDFVKMKDGVRGKYAKQYHEGVKLIMLEPDVAKIFPDAKSVNEALRTLTRIIQQHGKAA</sequence>
<name>A0ABZ0S9K5_9GAMM</name>
<dbReference type="EMBL" id="CP121472">
    <property type="protein sequence ID" value="WPL17194.1"/>
    <property type="molecule type" value="Genomic_DNA"/>
</dbReference>
<keyword evidence="2" id="KW-1185">Reference proteome</keyword>